<dbReference type="OrthoDB" id="686813at2759"/>
<accession>A0A7J6XCF6</accession>
<dbReference type="Proteomes" id="UP000554482">
    <property type="component" value="Unassembled WGS sequence"/>
</dbReference>
<proteinExistence type="predicted"/>
<protein>
    <submittedName>
        <fullName evidence="1">Uncharacterized protein</fullName>
    </submittedName>
</protein>
<dbReference type="PANTHER" id="PTHR34464">
    <property type="entry name" value="OS09G0376300 PROTEIN"/>
    <property type="match status" value="1"/>
</dbReference>
<keyword evidence="2" id="KW-1185">Reference proteome</keyword>
<organism evidence="1 2">
    <name type="scientific">Thalictrum thalictroides</name>
    <name type="common">Rue-anemone</name>
    <name type="synonym">Anemone thalictroides</name>
    <dbReference type="NCBI Taxonomy" id="46969"/>
    <lineage>
        <taxon>Eukaryota</taxon>
        <taxon>Viridiplantae</taxon>
        <taxon>Streptophyta</taxon>
        <taxon>Embryophyta</taxon>
        <taxon>Tracheophyta</taxon>
        <taxon>Spermatophyta</taxon>
        <taxon>Magnoliopsida</taxon>
        <taxon>Ranunculales</taxon>
        <taxon>Ranunculaceae</taxon>
        <taxon>Thalictroideae</taxon>
        <taxon>Thalictrum</taxon>
    </lineage>
</organism>
<reference evidence="1 2" key="1">
    <citation type="submission" date="2020-06" db="EMBL/GenBank/DDBJ databases">
        <title>Transcriptomic and genomic resources for Thalictrum thalictroides and T. hernandezii: Facilitating candidate gene discovery in an emerging model plant lineage.</title>
        <authorList>
            <person name="Arias T."/>
            <person name="Riano-Pachon D.M."/>
            <person name="Di Stilio V.S."/>
        </authorList>
    </citation>
    <scope>NUCLEOTIDE SEQUENCE [LARGE SCALE GENOMIC DNA]</scope>
    <source>
        <strain evidence="2">cv. WT478/WT964</strain>
        <tissue evidence="1">Leaves</tissue>
    </source>
</reference>
<name>A0A7J6XCF6_THATH</name>
<dbReference type="EMBL" id="JABWDY010002499">
    <property type="protein sequence ID" value="KAF5206608.1"/>
    <property type="molecule type" value="Genomic_DNA"/>
</dbReference>
<gene>
    <name evidence="1" type="ORF">FRX31_003812</name>
</gene>
<sequence>MAVMFANLSWWSWSGKNPEPSSESDNSDWSIGWMEPHAPGFQTNDGMDSSFAVLVPCYGHSSKDQFSGAIVDFTAVYSAESGISGTVAIFS</sequence>
<evidence type="ECO:0000313" key="1">
    <source>
        <dbReference type="EMBL" id="KAF5206608.1"/>
    </source>
</evidence>
<dbReference type="PANTHER" id="PTHR34464:SF3">
    <property type="entry name" value="OS09G0376300 PROTEIN"/>
    <property type="match status" value="1"/>
</dbReference>
<dbReference type="AlphaFoldDB" id="A0A7J6XCF6"/>
<comment type="caution">
    <text evidence="1">The sequence shown here is derived from an EMBL/GenBank/DDBJ whole genome shotgun (WGS) entry which is preliminary data.</text>
</comment>
<evidence type="ECO:0000313" key="2">
    <source>
        <dbReference type="Proteomes" id="UP000554482"/>
    </source>
</evidence>